<evidence type="ECO:0000313" key="3">
    <source>
        <dbReference type="Proteomes" id="UP000252893"/>
    </source>
</evidence>
<comment type="caution">
    <text evidence="2">The sequence shown here is derived from an EMBL/GenBank/DDBJ whole genome shotgun (WGS) entry which is preliminary data.</text>
</comment>
<organism evidence="2 3">
    <name type="scientific">Pseudochrobactrum asaccharolyticum</name>
    <dbReference type="NCBI Taxonomy" id="354351"/>
    <lineage>
        <taxon>Bacteria</taxon>
        <taxon>Pseudomonadati</taxon>
        <taxon>Pseudomonadota</taxon>
        <taxon>Alphaproteobacteria</taxon>
        <taxon>Hyphomicrobiales</taxon>
        <taxon>Brucellaceae</taxon>
        <taxon>Pseudochrobactrum</taxon>
    </lineage>
</organism>
<evidence type="ECO:0000313" key="2">
    <source>
        <dbReference type="EMBL" id="RBO97921.1"/>
    </source>
</evidence>
<dbReference type="Gene3D" id="1.10.3680.10">
    <property type="entry name" value="TerB-like"/>
    <property type="match status" value="1"/>
</dbReference>
<dbReference type="SUPFAM" id="SSF158682">
    <property type="entry name" value="TerB-like"/>
    <property type="match status" value="1"/>
</dbReference>
<feature type="domain" description="Co-chaperone DjlA N-terminal" evidence="1">
    <location>
        <begin position="30"/>
        <end position="146"/>
    </location>
</feature>
<protein>
    <submittedName>
        <fullName evidence="2">Putative tellurite resistance protein B-like protein</fullName>
    </submittedName>
</protein>
<accession>A0A366E6A2</accession>
<proteinExistence type="predicted"/>
<dbReference type="Proteomes" id="UP000252893">
    <property type="component" value="Unassembled WGS sequence"/>
</dbReference>
<dbReference type="InterPro" id="IPR007791">
    <property type="entry name" value="DjlA_N"/>
</dbReference>
<dbReference type="InterPro" id="IPR029024">
    <property type="entry name" value="TerB-like"/>
</dbReference>
<dbReference type="OrthoDB" id="5402150at2"/>
<sequence>MFERLISFFKELPGLDSAKKKQTFSDEDPRLAAAALMFHVIEADGEQHEKERKRLSDLLSQAYDLQGDDLQALIKAAEAADQESIDLYRFTSVLKRHLDVPARLHFIEVLWEMVYADGDVGEIEDNIMWRIAELIGVDQQQRIGLKLRVAERAQSMRDALASLPKAEAQNSTEVEKAE</sequence>
<dbReference type="Pfam" id="PF05099">
    <property type="entry name" value="TerB"/>
    <property type="match status" value="1"/>
</dbReference>
<gene>
    <name evidence="2" type="ORF">DFR47_102712</name>
</gene>
<dbReference type="RefSeq" id="WP_113943856.1">
    <property type="nucleotide sequence ID" value="NZ_JBHEEG010000002.1"/>
</dbReference>
<reference evidence="2 3" key="1">
    <citation type="submission" date="2018-06" db="EMBL/GenBank/DDBJ databases">
        <title>Genomic Encyclopedia of Type Strains, Phase IV (KMG-IV): sequencing the most valuable type-strain genomes for metagenomic binning, comparative biology and taxonomic classification.</title>
        <authorList>
            <person name="Goeker M."/>
        </authorList>
    </citation>
    <scope>NUCLEOTIDE SEQUENCE [LARGE SCALE GENOMIC DNA]</scope>
    <source>
        <strain evidence="2 3">DSM 25619</strain>
    </source>
</reference>
<evidence type="ECO:0000259" key="1">
    <source>
        <dbReference type="Pfam" id="PF05099"/>
    </source>
</evidence>
<dbReference type="EMBL" id="QNRH01000002">
    <property type="protein sequence ID" value="RBO97921.1"/>
    <property type="molecule type" value="Genomic_DNA"/>
</dbReference>
<keyword evidence="3" id="KW-1185">Reference proteome</keyword>
<dbReference type="AlphaFoldDB" id="A0A366E6A2"/>
<name>A0A366E6A2_9HYPH</name>
<dbReference type="CDD" id="cd07313">
    <property type="entry name" value="terB_like_2"/>
    <property type="match status" value="1"/>
</dbReference>